<dbReference type="AlphaFoldDB" id="A0A2P5W6P7"/>
<dbReference type="EMBL" id="KZ668868">
    <property type="protein sequence ID" value="PPR86748.1"/>
    <property type="molecule type" value="Genomic_DNA"/>
</dbReference>
<evidence type="ECO:0000256" key="1">
    <source>
        <dbReference type="SAM" id="MobiDB-lite"/>
    </source>
</evidence>
<proteinExistence type="predicted"/>
<sequence length="339" mass="38129">MISVTPDLDDIPKDIDNEGPVEGENANPHSTGNTGPGIVKRKNPGSYMTDVDPDTAFAREFSEYTNIVTALLLDDEFGDEELFVGQQFDNKKDCLHAIKHLALMACPSCVNVVDTNVDDKETRRSTDMHVRSYFARPWKVRCKTICNCITPLVKESPTIQDVSYNKLQGWIAGMQKYVPEIMADLQTLPITCCDKAIGGSMEMTTNLVEAVNSVLRRIRHLPISVVFLVTFYKLATLMPKMRLRQAKQIEAGHVYIEAIRKAMTSTSAVVRVFHLGRMQLICKTGDASAGHFRHFDIRGNEFPIMHDVSNWEVPSLAFEMVPTCSLRRHPKGRPQSMRI</sequence>
<gene>
    <name evidence="2" type="ORF">GOBAR_AA33943</name>
</gene>
<organism evidence="2 3">
    <name type="scientific">Gossypium barbadense</name>
    <name type="common">Sea Island cotton</name>
    <name type="synonym">Hibiscus barbadensis</name>
    <dbReference type="NCBI Taxonomy" id="3634"/>
    <lineage>
        <taxon>Eukaryota</taxon>
        <taxon>Viridiplantae</taxon>
        <taxon>Streptophyta</taxon>
        <taxon>Embryophyta</taxon>
        <taxon>Tracheophyta</taxon>
        <taxon>Spermatophyta</taxon>
        <taxon>Magnoliopsida</taxon>
        <taxon>eudicotyledons</taxon>
        <taxon>Gunneridae</taxon>
        <taxon>Pentapetalae</taxon>
        <taxon>rosids</taxon>
        <taxon>malvids</taxon>
        <taxon>Malvales</taxon>
        <taxon>Malvaceae</taxon>
        <taxon>Malvoideae</taxon>
        <taxon>Gossypium</taxon>
    </lineage>
</organism>
<dbReference type="OrthoDB" id="1938144at2759"/>
<reference evidence="2 3" key="1">
    <citation type="submission" date="2015-01" db="EMBL/GenBank/DDBJ databases">
        <title>Genome of allotetraploid Gossypium barbadense reveals genomic plasticity and fiber elongation in cotton evolution.</title>
        <authorList>
            <person name="Chen X."/>
            <person name="Liu X."/>
            <person name="Zhao B."/>
            <person name="Zheng H."/>
            <person name="Hu Y."/>
            <person name="Lu G."/>
            <person name="Yang C."/>
            <person name="Chen J."/>
            <person name="Shan C."/>
            <person name="Zhang L."/>
            <person name="Zhou Y."/>
            <person name="Wang L."/>
            <person name="Guo W."/>
            <person name="Bai Y."/>
            <person name="Ruan J."/>
            <person name="Shangguan X."/>
            <person name="Mao Y."/>
            <person name="Jiang J."/>
            <person name="Zhu Y."/>
            <person name="Lei J."/>
            <person name="Kang H."/>
            <person name="Chen S."/>
            <person name="He X."/>
            <person name="Wang R."/>
            <person name="Wang Y."/>
            <person name="Chen J."/>
            <person name="Wang L."/>
            <person name="Yu S."/>
            <person name="Wang B."/>
            <person name="Wei J."/>
            <person name="Song S."/>
            <person name="Lu X."/>
            <person name="Gao Z."/>
            <person name="Gu W."/>
            <person name="Deng X."/>
            <person name="Ma D."/>
            <person name="Wang S."/>
            <person name="Liang W."/>
            <person name="Fang L."/>
            <person name="Cai C."/>
            <person name="Zhu X."/>
            <person name="Zhou B."/>
            <person name="Zhang Y."/>
            <person name="Chen Z."/>
            <person name="Xu S."/>
            <person name="Zhu R."/>
            <person name="Wang S."/>
            <person name="Zhang T."/>
            <person name="Zhao G."/>
        </authorList>
    </citation>
    <scope>NUCLEOTIDE SEQUENCE [LARGE SCALE GENOMIC DNA]</scope>
    <source>
        <strain evidence="3">cv. Xinhai21</strain>
        <tissue evidence="2">Leaf</tissue>
    </source>
</reference>
<dbReference type="Proteomes" id="UP000239757">
    <property type="component" value="Unassembled WGS sequence"/>
</dbReference>
<feature type="region of interest" description="Disordered" evidence="1">
    <location>
        <begin position="1"/>
        <end position="44"/>
    </location>
</feature>
<accession>A0A2P5W6P7</accession>
<protein>
    <submittedName>
        <fullName evidence="2">Uncharacterized protein</fullName>
    </submittedName>
</protein>
<name>A0A2P5W6P7_GOSBA</name>
<evidence type="ECO:0000313" key="3">
    <source>
        <dbReference type="Proteomes" id="UP000239757"/>
    </source>
</evidence>
<evidence type="ECO:0000313" key="2">
    <source>
        <dbReference type="EMBL" id="PPR86748.1"/>
    </source>
</evidence>